<dbReference type="EMBL" id="CP047591">
    <property type="protein sequence ID" value="QHI71340.1"/>
    <property type="molecule type" value="Genomic_DNA"/>
</dbReference>
<evidence type="ECO:0000313" key="2">
    <source>
        <dbReference type="EMBL" id="QHI71340.1"/>
    </source>
</evidence>
<proteinExistence type="predicted"/>
<gene>
    <name evidence="2" type="ORF">Ami3637_02045</name>
</gene>
<feature type="coiled-coil region" evidence="1">
    <location>
        <begin position="61"/>
        <end position="102"/>
    </location>
</feature>
<reference evidence="2 3" key="1">
    <citation type="submission" date="2020-01" db="EMBL/GenBank/DDBJ databases">
        <title>Genomic analysis of Aminipila sp. CBA3637.</title>
        <authorList>
            <person name="Kim Y.B."/>
            <person name="Roh S.W."/>
        </authorList>
    </citation>
    <scope>NUCLEOTIDE SEQUENCE [LARGE SCALE GENOMIC DNA]</scope>
    <source>
        <strain evidence="2 3">CBA3637</strain>
    </source>
</reference>
<feature type="coiled-coil region" evidence="1">
    <location>
        <begin position="132"/>
        <end position="194"/>
    </location>
</feature>
<name>A0A6P1M9P1_9FIRM</name>
<sequence>MADRLNGLSMVETLRLKTEEIDMNQYLKTRMGGYTKQSVLEYLSIIRKQQQTMADTFYENLQTIYNEKEELNNVNESLKHQINKIELEYKNLCESMSCVQQEDSEMTMQDVLVMKNKCIALEEENKKHNFDKISLENEIRRLKVSMNDLTELNEDYCQEIKASKEMLIAEKQESQKIRDKLVELTINIEDKTEELKYLKTVQSDGQTAELTAHVKNLTNQLMMQTEVMSALNSQAAIKEQSLADLTAETKLQKQIIESLNKTVEKLETQNEKILNANNLMEKELQENTKKIVQFINEKSDITMEKIIVEQKLSEANSNLAMLEIKLKALSKSNDIKKTEEHEMEV</sequence>
<feature type="coiled-coil region" evidence="1">
    <location>
        <begin position="228"/>
        <end position="332"/>
    </location>
</feature>
<dbReference type="Proteomes" id="UP000463883">
    <property type="component" value="Chromosome"/>
</dbReference>
<evidence type="ECO:0000256" key="1">
    <source>
        <dbReference type="SAM" id="Coils"/>
    </source>
</evidence>
<dbReference type="AlphaFoldDB" id="A0A6P1M9P1"/>
<protein>
    <submittedName>
        <fullName evidence="2">Uncharacterized protein</fullName>
    </submittedName>
</protein>
<accession>A0A6P1M9P1</accession>
<evidence type="ECO:0000313" key="3">
    <source>
        <dbReference type="Proteomes" id="UP000463883"/>
    </source>
</evidence>
<organism evidence="2 3">
    <name type="scientific">Aminipila terrae</name>
    <dbReference type="NCBI Taxonomy" id="2697030"/>
    <lineage>
        <taxon>Bacteria</taxon>
        <taxon>Bacillati</taxon>
        <taxon>Bacillota</taxon>
        <taxon>Clostridia</taxon>
        <taxon>Peptostreptococcales</taxon>
        <taxon>Anaerovoracaceae</taxon>
        <taxon>Aminipila</taxon>
    </lineage>
</organism>
<keyword evidence="3" id="KW-1185">Reference proteome</keyword>
<keyword evidence="1" id="KW-0175">Coiled coil</keyword>
<dbReference type="KEGG" id="amic:Ami3637_02045"/>
<dbReference type="RefSeq" id="WP_162361114.1">
    <property type="nucleotide sequence ID" value="NZ_CP047591.1"/>
</dbReference>